<protein>
    <recommendedName>
        <fullName evidence="4">Secreted protein</fullName>
    </recommendedName>
</protein>
<feature type="signal peptide" evidence="1">
    <location>
        <begin position="1"/>
        <end position="26"/>
    </location>
</feature>
<comment type="caution">
    <text evidence="2">The sequence shown here is derived from an EMBL/GenBank/DDBJ whole genome shotgun (WGS) entry which is preliminary data.</text>
</comment>
<evidence type="ECO:0000313" key="3">
    <source>
        <dbReference type="Proteomes" id="UP001595956"/>
    </source>
</evidence>
<evidence type="ECO:0008006" key="4">
    <source>
        <dbReference type="Google" id="ProtNLM"/>
    </source>
</evidence>
<dbReference type="EMBL" id="JBHSMD010000001">
    <property type="protein sequence ID" value="MFC5492202.1"/>
    <property type="molecule type" value="Genomic_DNA"/>
</dbReference>
<keyword evidence="1" id="KW-0732">Signal</keyword>
<evidence type="ECO:0000313" key="2">
    <source>
        <dbReference type="EMBL" id="MFC5492202.1"/>
    </source>
</evidence>
<proteinExistence type="predicted"/>
<name>A0ABW0MZ09_9ACTN</name>
<keyword evidence="3" id="KW-1185">Reference proteome</keyword>
<reference evidence="3" key="1">
    <citation type="journal article" date="2019" name="Int. J. Syst. Evol. Microbiol.">
        <title>The Global Catalogue of Microorganisms (GCM) 10K type strain sequencing project: providing services to taxonomists for standard genome sequencing and annotation.</title>
        <authorList>
            <consortium name="The Broad Institute Genomics Platform"/>
            <consortium name="The Broad Institute Genome Sequencing Center for Infectious Disease"/>
            <person name="Wu L."/>
            <person name="Ma J."/>
        </authorList>
    </citation>
    <scope>NUCLEOTIDE SEQUENCE [LARGE SCALE GENOMIC DNA]</scope>
    <source>
        <strain evidence="3">KACC 13778</strain>
    </source>
</reference>
<accession>A0ABW0MZ09</accession>
<dbReference type="RefSeq" id="WP_345177002.1">
    <property type="nucleotide sequence ID" value="NZ_BAABFQ010000006.1"/>
</dbReference>
<dbReference type="Proteomes" id="UP001595956">
    <property type="component" value="Unassembled WGS sequence"/>
</dbReference>
<organism evidence="2 3">
    <name type="scientific">Nocardioides caricicola</name>
    <dbReference type="NCBI Taxonomy" id="634770"/>
    <lineage>
        <taxon>Bacteria</taxon>
        <taxon>Bacillati</taxon>
        <taxon>Actinomycetota</taxon>
        <taxon>Actinomycetes</taxon>
        <taxon>Propionibacteriales</taxon>
        <taxon>Nocardioidaceae</taxon>
        <taxon>Nocardioides</taxon>
    </lineage>
</organism>
<evidence type="ECO:0000256" key="1">
    <source>
        <dbReference type="SAM" id="SignalP"/>
    </source>
</evidence>
<sequence>MRVLVAIATLLASSVVGLVGASPASAAVETCAPPHVHGVVVTAFHAVGIGCAEAEGPAIHTLRHGEPHGWTCARRTHLHDAGGGLYWLSFSWHCSKPGHTSYHIRFHHPR</sequence>
<gene>
    <name evidence="2" type="ORF">ACFPKY_03780</name>
</gene>
<feature type="chain" id="PRO_5045653417" description="Secreted protein" evidence="1">
    <location>
        <begin position="27"/>
        <end position="110"/>
    </location>
</feature>